<evidence type="ECO:0000256" key="1">
    <source>
        <dbReference type="SAM" id="SignalP"/>
    </source>
</evidence>
<feature type="signal peptide" evidence="1">
    <location>
        <begin position="1"/>
        <end position="29"/>
    </location>
</feature>
<feature type="chain" id="PRO_5020961341" evidence="1">
    <location>
        <begin position="30"/>
        <end position="240"/>
    </location>
</feature>
<keyword evidence="3" id="KW-1185">Reference proteome</keyword>
<dbReference type="AlphaFoldDB" id="A0A4P9UN32"/>
<dbReference type="InterPro" id="IPR019619">
    <property type="entry name" value="DUF2490"/>
</dbReference>
<dbReference type="KEGG" id="mbur:EQU24_11285"/>
<organism evidence="2 3">
    <name type="scientific">Methylotuvimicrobium buryatense</name>
    <name type="common">Methylomicrobium buryatense</name>
    <dbReference type="NCBI Taxonomy" id="95641"/>
    <lineage>
        <taxon>Bacteria</taxon>
        <taxon>Pseudomonadati</taxon>
        <taxon>Pseudomonadota</taxon>
        <taxon>Gammaproteobacteria</taxon>
        <taxon>Methylococcales</taxon>
        <taxon>Methylococcaceae</taxon>
        <taxon>Methylotuvimicrobium</taxon>
    </lineage>
</organism>
<name>A0A4P9UN32_METBY</name>
<evidence type="ECO:0000313" key="3">
    <source>
        <dbReference type="Proteomes" id="UP000305881"/>
    </source>
</evidence>
<evidence type="ECO:0000313" key="2">
    <source>
        <dbReference type="EMBL" id="QCW82759.1"/>
    </source>
</evidence>
<dbReference type="Proteomes" id="UP000305881">
    <property type="component" value="Chromosome"/>
</dbReference>
<gene>
    <name evidence="2" type="ORF">EQU24_11285</name>
</gene>
<proteinExistence type="predicted"/>
<dbReference type="EMBL" id="CP035467">
    <property type="protein sequence ID" value="QCW82759.1"/>
    <property type="molecule type" value="Genomic_DNA"/>
</dbReference>
<dbReference type="Pfam" id="PF10677">
    <property type="entry name" value="DUF2490"/>
    <property type="match status" value="1"/>
</dbReference>
<dbReference type="OrthoDB" id="5381041at2"/>
<dbReference type="STRING" id="675511.GCA_000341735_00778"/>
<accession>A0A4P9UN32</accession>
<sequence>MLKKYFSSLSSLSSLLLVLCLLHGNDLIAGPKEDFQTWGNITATGSLDVIDPDLSKYRYWLEGQGRFGNDTSQVSQGMLRTGLGYALSETLTMWLGYAFIPTEEPFVSEPFDEHRIWQQLLWNQPLSFGTFSSRSRLEQRFMQIGNDVGWRYRQLFKISLPLTFAPNFSLVGTNEVFIDINKTDWKSVNGFDQNRAFAGIGYNFDEHIRTEIGYMNQYIYKATAQDFMSHIISINWYLNF</sequence>
<reference evidence="3" key="1">
    <citation type="journal article" date="2019" name="J. Bacteriol.">
        <title>A Mutagenic Screen Identifies a TonB-Dependent Receptor Required for the Lanthanide Metal Switch in the Type I Methanotroph 'Methylotuvimicrobium buryatense' 5GB1C.</title>
        <authorList>
            <person name="Groom J.D."/>
            <person name="Ford S.M."/>
            <person name="Pesesky M.W."/>
            <person name="Lidstrom M.E."/>
        </authorList>
    </citation>
    <scope>NUCLEOTIDE SEQUENCE [LARGE SCALE GENOMIC DNA]</scope>
    <source>
        <strain evidence="3">5GB1C</strain>
    </source>
</reference>
<keyword evidence="1" id="KW-0732">Signal</keyword>
<protein>
    <submittedName>
        <fullName evidence="2">DUF2490 domain-containing protein</fullName>
    </submittedName>
</protein>
<dbReference type="RefSeq" id="WP_017839403.1">
    <property type="nucleotide sequence ID" value="NZ_CP035467.1"/>
</dbReference>